<feature type="region of interest" description="Disordered" evidence="1">
    <location>
        <begin position="63"/>
        <end position="97"/>
    </location>
</feature>
<reference evidence="2 3" key="1">
    <citation type="submission" date="2023-04" db="EMBL/GenBank/DDBJ databases">
        <title>Draft genome sequence of Saccharopolyspora sp. TS4A08 isolated from sweet potato rhizospheric soil.</title>
        <authorList>
            <person name="Suksaard P."/>
            <person name="Duangmal K."/>
        </authorList>
    </citation>
    <scope>NUCLEOTIDE SEQUENCE [LARGE SCALE GENOMIC DNA]</scope>
    <source>
        <strain evidence="2 3">TS4A08</strain>
    </source>
</reference>
<sequence>MSYRAEPEALRAAGRKAVLAGEQAEQVRLGDPATDIAEAMPGGKSEGAAKRVAQSWQRTLKTWGGDARAHGEALTSSADEYERGDRDGARGIDSAGR</sequence>
<evidence type="ECO:0008006" key="4">
    <source>
        <dbReference type="Google" id="ProtNLM"/>
    </source>
</evidence>
<keyword evidence="3" id="KW-1185">Reference proteome</keyword>
<dbReference type="RefSeq" id="WP_281458792.1">
    <property type="nucleotide sequence ID" value="NZ_JASAOF010000031.1"/>
</dbReference>
<protein>
    <recommendedName>
        <fullName evidence="4">Excreted virulence factor EspC (Type VII ESX diderm)</fullName>
    </recommendedName>
</protein>
<name>A0ABT6PY20_9PSEU</name>
<organism evidence="2 3">
    <name type="scientific">Saccharopolyspora ipomoeae</name>
    <dbReference type="NCBI Taxonomy" id="3042027"/>
    <lineage>
        <taxon>Bacteria</taxon>
        <taxon>Bacillati</taxon>
        <taxon>Actinomycetota</taxon>
        <taxon>Actinomycetes</taxon>
        <taxon>Pseudonocardiales</taxon>
        <taxon>Pseudonocardiaceae</taxon>
        <taxon>Saccharopolyspora</taxon>
    </lineage>
</organism>
<feature type="region of interest" description="Disordered" evidence="1">
    <location>
        <begin position="29"/>
        <end position="48"/>
    </location>
</feature>
<proteinExistence type="predicted"/>
<evidence type="ECO:0000313" key="3">
    <source>
        <dbReference type="Proteomes" id="UP001237595"/>
    </source>
</evidence>
<dbReference type="Proteomes" id="UP001237595">
    <property type="component" value="Unassembled WGS sequence"/>
</dbReference>
<dbReference type="EMBL" id="JASAOF010000031">
    <property type="protein sequence ID" value="MDI2032543.1"/>
    <property type="molecule type" value="Genomic_DNA"/>
</dbReference>
<comment type="caution">
    <text evidence="2">The sequence shown here is derived from an EMBL/GenBank/DDBJ whole genome shotgun (WGS) entry which is preliminary data.</text>
</comment>
<evidence type="ECO:0000313" key="2">
    <source>
        <dbReference type="EMBL" id="MDI2032543.1"/>
    </source>
</evidence>
<gene>
    <name evidence="2" type="ORF">QFW96_28245</name>
</gene>
<feature type="compositionally biased region" description="Basic and acidic residues" evidence="1">
    <location>
        <begin position="80"/>
        <end position="97"/>
    </location>
</feature>
<evidence type="ECO:0000256" key="1">
    <source>
        <dbReference type="SAM" id="MobiDB-lite"/>
    </source>
</evidence>
<accession>A0ABT6PY20</accession>